<dbReference type="GO" id="GO:0005634">
    <property type="term" value="C:nucleus"/>
    <property type="evidence" value="ECO:0007669"/>
    <property type="project" value="TreeGrafter"/>
</dbReference>
<keyword evidence="1 2" id="KW-0694">RNA-binding</keyword>
<dbReference type="AlphaFoldDB" id="A0AAD7GDK8"/>
<reference evidence="5" key="1">
    <citation type="submission" date="2023-03" db="EMBL/GenBank/DDBJ databases">
        <title>Massive genome expansion in bonnet fungi (Mycena s.s.) driven by repeated elements and novel gene families across ecological guilds.</title>
        <authorList>
            <consortium name="Lawrence Berkeley National Laboratory"/>
            <person name="Harder C.B."/>
            <person name="Miyauchi S."/>
            <person name="Viragh M."/>
            <person name="Kuo A."/>
            <person name="Thoen E."/>
            <person name="Andreopoulos B."/>
            <person name="Lu D."/>
            <person name="Skrede I."/>
            <person name="Drula E."/>
            <person name="Henrissat B."/>
            <person name="Morin E."/>
            <person name="Kohler A."/>
            <person name="Barry K."/>
            <person name="LaButti K."/>
            <person name="Morin E."/>
            <person name="Salamov A."/>
            <person name="Lipzen A."/>
            <person name="Mereny Z."/>
            <person name="Hegedus B."/>
            <person name="Baldrian P."/>
            <person name="Stursova M."/>
            <person name="Weitz H."/>
            <person name="Taylor A."/>
            <person name="Grigoriev I.V."/>
            <person name="Nagy L.G."/>
            <person name="Martin F."/>
            <person name="Kauserud H."/>
        </authorList>
    </citation>
    <scope>NUCLEOTIDE SEQUENCE</scope>
    <source>
        <strain evidence="5">CBHHK067</strain>
    </source>
</reference>
<evidence type="ECO:0000256" key="3">
    <source>
        <dbReference type="SAM" id="MobiDB-lite"/>
    </source>
</evidence>
<dbReference type="InterPro" id="IPR012677">
    <property type="entry name" value="Nucleotide-bd_a/b_plait_sf"/>
</dbReference>
<feature type="region of interest" description="Disordered" evidence="3">
    <location>
        <begin position="1"/>
        <end position="28"/>
    </location>
</feature>
<dbReference type="EMBL" id="JARKIE010000072">
    <property type="protein sequence ID" value="KAJ7689410.1"/>
    <property type="molecule type" value="Genomic_DNA"/>
</dbReference>
<keyword evidence="6" id="KW-1185">Reference proteome</keyword>
<dbReference type="InterPro" id="IPR025715">
    <property type="entry name" value="FoP_C"/>
</dbReference>
<dbReference type="InterPro" id="IPR051229">
    <property type="entry name" value="ALYREF_mRNA_export"/>
</dbReference>
<dbReference type="PANTHER" id="PTHR19965">
    <property type="entry name" value="RNA AND EXPORT FACTOR BINDING PROTEIN"/>
    <property type="match status" value="1"/>
</dbReference>
<dbReference type="SUPFAM" id="SSF54928">
    <property type="entry name" value="RNA-binding domain, RBD"/>
    <property type="match status" value="1"/>
</dbReference>
<accession>A0AAD7GDK8</accession>
<proteinExistence type="predicted"/>
<dbReference type="GO" id="GO:0003729">
    <property type="term" value="F:mRNA binding"/>
    <property type="evidence" value="ECO:0007669"/>
    <property type="project" value="TreeGrafter"/>
</dbReference>
<evidence type="ECO:0000313" key="6">
    <source>
        <dbReference type="Proteomes" id="UP001221757"/>
    </source>
</evidence>
<dbReference type="PANTHER" id="PTHR19965:SF82">
    <property type="entry name" value="THO COMPLEX SUBUNIT 4"/>
    <property type="match status" value="1"/>
</dbReference>
<dbReference type="InterPro" id="IPR000504">
    <property type="entry name" value="RRM_dom"/>
</dbReference>
<gene>
    <name evidence="5" type="ORF">B0H17DRAFT_1202303</name>
</gene>
<feature type="compositionally biased region" description="Basic residues" evidence="3">
    <location>
        <begin position="202"/>
        <end position="229"/>
    </location>
</feature>
<name>A0AAD7GDK8_MYCRO</name>
<evidence type="ECO:0000256" key="1">
    <source>
        <dbReference type="ARBA" id="ARBA00022884"/>
    </source>
</evidence>
<dbReference type="Proteomes" id="UP001221757">
    <property type="component" value="Unassembled WGS sequence"/>
</dbReference>
<feature type="compositionally biased region" description="Polar residues" evidence="3">
    <location>
        <begin position="16"/>
        <end position="25"/>
    </location>
</feature>
<evidence type="ECO:0000256" key="2">
    <source>
        <dbReference type="PROSITE-ProRule" id="PRU00176"/>
    </source>
</evidence>
<sequence>MASFRADRVARKPYSRPTSRPSTDGQWLHDLAPGAPGARARFAAAPGALGSPAVPSNRLVVSNLHYEISPKDLTAIFGQIDQGTMTPPPALCIGTPNDASDLARALNLKYDRSGRSSGTATVSFETPAEAARAKKQFDGILAKGQPMAIVFDITAPRGRSSSAPTTTTASLLNRIQKAPLLTRLSKDDTAIRAPSAPCSRQRGPHPHARHWRPRCPRTTRPAPKAKKGPKTAADLDKELDAFMGDTEAAPAAPPAAPAQDVEMA</sequence>
<feature type="compositionally biased region" description="Basic and acidic residues" evidence="3">
    <location>
        <begin position="1"/>
        <end position="10"/>
    </location>
</feature>
<feature type="domain" description="RRM" evidence="4">
    <location>
        <begin position="57"/>
        <end position="154"/>
    </location>
</feature>
<comment type="caution">
    <text evidence="5">The sequence shown here is derived from an EMBL/GenBank/DDBJ whole genome shotgun (WGS) entry which is preliminary data.</text>
</comment>
<dbReference type="PROSITE" id="PS50102">
    <property type="entry name" value="RRM"/>
    <property type="match status" value="1"/>
</dbReference>
<dbReference type="Pfam" id="PF00076">
    <property type="entry name" value="RRM_1"/>
    <property type="match status" value="1"/>
</dbReference>
<dbReference type="Pfam" id="PF13865">
    <property type="entry name" value="FoP_duplication"/>
    <property type="match status" value="1"/>
</dbReference>
<organism evidence="5 6">
    <name type="scientific">Mycena rosella</name>
    <name type="common">Pink bonnet</name>
    <name type="synonym">Agaricus rosellus</name>
    <dbReference type="NCBI Taxonomy" id="1033263"/>
    <lineage>
        <taxon>Eukaryota</taxon>
        <taxon>Fungi</taxon>
        <taxon>Dikarya</taxon>
        <taxon>Basidiomycota</taxon>
        <taxon>Agaricomycotina</taxon>
        <taxon>Agaricomycetes</taxon>
        <taxon>Agaricomycetidae</taxon>
        <taxon>Agaricales</taxon>
        <taxon>Marasmiineae</taxon>
        <taxon>Mycenaceae</taxon>
        <taxon>Mycena</taxon>
    </lineage>
</organism>
<protein>
    <recommendedName>
        <fullName evidence="4">RRM domain-containing protein</fullName>
    </recommendedName>
</protein>
<evidence type="ECO:0000259" key="4">
    <source>
        <dbReference type="PROSITE" id="PS50102"/>
    </source>
</evidence>
<dbReference type="SMART" id="SM00360">
    <property type="entry name" value="RRM"/>
    <property type="match status" value="1"/>
</dbReference>
<evidence type="ECO:0000313" key="5">
    <source>
        <dbReference type="EMBL" id="KAJ7689410.1"/>
    </source>
</evidence>
<dbReference type="InterPro" id="IPR035979">
    <property type="entry name" value="RBD_domain_sf"/>
</dbReference>
<feature type="region of interest" description="Disordered" evidence="3">
    <location>
        <begin position="185"/>
        <end position="264"/>
    </location>
</feature>
<dbReference type="Gene3D" id="3.30.70.330">
    <property type="match status" value="1"/>
</dbReference>